<feature type="transmembrane region" description="Helical" evidence="2">
    <location>
        <begin position="70"/>
        <end position="91"/>
    </location>
</feature>
<accession>A0A1E7LC05</accession>
<comment type="caution">
    <text evidence="3">The sequence shown here is derived from an EMBL/GenBank/DDBJ whole genome shotgun (WGS) entry which is preliminary data.</text>
</comment>
<evidence type="ECO:0000256" key="1">
    <source>
        <dbReference type="SAM" id="MobiDB-lite"/>
    </source>
</evidence>
<evidence type="ECO:0000256" key="2">
    <source>
        <dbReference type="SAM" id="Phobius"/>
    </source>
</evidence>
<dbReference type="SUPFAM" id="SSF52540">
    <property type="entry name" value="P-loop containing nucleoside triphosphate hydrolases"/>
    <property type="match status" value="1"/>
</dbReference>
<gene>
    <name evidence="3" type="ORF">AN218_02105</name>
</gene>
<dbReference type="Gene3D" id="3.40.50.300">
    <property type="entry name" value="P-loop containing nucleotide triphosphate hydrolases"/>
    <property type="match status" value="1"/>
</dbReference>
<sequence>MATATDKRIEEGVEQLLVVMGRFLSGAPLKEESAPVTGLPRWQVAALRLLFVGWAAWAAWTWMQGQHERVIWWTAGAALALLPVLIAAQVAGRRRRRHMRTLVVPLSLALKEVMPVWDDKQRLKAVKIPLDRSFVRIALPDGWHGQDGHKDMLRELVQARMGGAWSAEYNLKRHPFHVLFQPAKQKVKLEVPEKVDFFSDEVQDVIARCEPGQFLLGMAEGFESVIKAMTGETAMWALSVGSGGGKSSFLQMIITQLVAQGATVIGVDVKMASINCFEGVEGIHLYNDPGNIADMRSAISWAAREVEARNYLKEQDPTRTFTRLTLILEEGNEFGDASKEWWTEHKEKGDPAADPIWGDIATIMRMGRHVDVTIIGVFQDLREAAVGNRGLRNMFRLILMGNFNSNQWRMIVNTSPVPESIDRAGRMMVIEGNRRLWIQVPYAEPEDFREVCLQLRAERGYSTADLFGRPPTRSPKRLPSLLQVSQPIGPPGVSLHKALSAGDSAGGDRHAEPRDDERDTHGEPQRDTAPEPVNPPDDETAPEPPAGEGPERLTLAEISRLMADQGLHVKPELMRQHKRRRRDFPAGIRRDGKDLFTYDEIAAYYTRTDDEE</sequence>
<reference evidence="3 4" key="1">
    <citation type="journal article" date="2016" name="Front. Microbiol.">
        <title>Comparative Genomics Analysis of Streptomyces Species Reveals Their Adaptation to the Marine Environment and Their Diversity at the Genomic Level.</title>
        <authorList>
            <person name="Tian X."/>
            <person name="Zhang Z."/>
            <person name="Yang T."/>
            <person name="Chen M."/>
            <person name="Li J."/>
            <person name="Chen F."/>
            <person name="Yang J."/>
            <person name="Li W."/>
            <person name="Zhang B."/>
            <person name="Zhang Z."/>
            <person name="Wu J."/>
            <person name="Zhang C."/>
            <person name="Long L."/>
            <person name="Xiao J."/>
        </authorList>
    </citation>
    <scope>NUCLEOTIDE SEQUENCE [LARGE SCALE GENOMIC DNA]</scope>
    <source>
        <strain evidence="3 4">SCSIO 10429</strain>
    </source>
</reference>
<feature type="region of interest" description="Disordered" evidence="1">
    <location>
        <begin position="567"/>
        <end position="589"/>
    </location>
</feature>
<keyword evidence="2" id="KW-1133">Transmembrane helix</keyword>
<dbReference type="RefSeq" id="WP_070014733.1">
    <property type="nucleotide sequence ID" value="NZ_LJGW01000042.1"/>
</dbReference>
<keyword evidence="2" id="KW-0812">Transmembrane</keyword>
<proteinExistence type="predicted"/>
<evidence type="ECO:0008006" key="5">
    <source>
        <dbReference type="Google" id="ProtNLM"/>
    </source>
</evidence>
<name>A0A1E7LC05_9ACTN</name>
<organism evidence="3 4">
    <name type="scientific">Streptomyces nanshensis</name>
    <dbReference type="NCBI Taxonomy" id="518642"/>
    <lineage>
        <taxon>Bacteria</taxon>
        <taxon>Bacillati</taxon>
        <taxon>Actinomycetota</taxon>
        <taxon>Actinomycetes</taxon>
        <taxon>Kitasatosporales</taxon>
        <taxon>Streptomycetaceae</taxon>
        <taxon>Streptomyces</taxon>
    </lineage>
</organism>
<feature type="compositionally biased region" description="Basic and acidic residues" evidence="1">
    <location>
        <begin position="506"/>
        <end position="529"/>
    </location>
</feature>
<dbReference type="PATRIC" id="fig|518642.10.peg.2045"/>
<keyword evidence="4" id="KW-1185">Reference proteome</keyword>
<dbReference type="AlphaFoldDB" id="A0A1E7LC05"/>
<evidence type="ECO:0000313" key="3">
    <source>
        <dbReference type="EMBL" id="OEV13745.1"/>
    </source>
</evidence>
<dbReference type="Proteomes" id="UP000176005">
    <property type="component" value="Unassembled WGS sequence"/>
</dbReference>
<evidence type="ECO:0000313" key="4">
    <source>
        <dbReference type="Proteomes" id="UP000176005"/>
    </source>
</evidence>
<dbReference type="InterPro" id="IPR027417">
    <property type="entry name" value="P-loop_NTPase"/>
</dbReference>
<keyword evidence="2" id="KW-0472">Membrane</keyword>
<dbReference type="EMBL" id="LJGW01000042">
    <property type="protein sequence ID" value="OEV13745.1"/>
    <property type="molecule type" value="Genomic_DNA"/>
</dbReference>
<protein>
    <recommendedName>
        <fullName evidence="5">FtsK domain-containing protein</fullName>
    </recommendedName>
</protein>
<feature type="region of interest" description="Disordered" evidence="1">
    <location>
        <begin position="464"/>
        <end position="553"/>
    </location>
</feature>